<dbReference type="Proteomes" id="UP000246145">
    <property type="component" value="Unassembled WGS sequence"/>
</dbReference>
<dbReference type="Gene3D" id="3.40.50.720">
    <property type="entry name" value="NAD(P)-binding Rossmann-like Domain"/>
    <property type="match status" value="1"/>
</dbReference>
<dbReference type="GO" id="GO:0050664">
    <property type="term" value="F:oxidoreductase activity, acting on NAD(P)H, oxygen as acceptor"/>
    <property type="evidence" value="ECO:0007669"/>
    <property type="project" value="TreeGrafter"/>
</dbReference>
<protein>
    <submittedName>
        <fullName evidence="3">2,3-dihydroxy-2,3-dihydrophenylpropionate dehydrogenase</fullName>
    </submittedName>
</protein>
<keyword evidence="4" id="KW-1185">Reference proteome</keyword>
<evidence type="ECO:0000313" key="4">
    <source>
        <dbReference type="Proteomes" id="UP000246145"/>
    </source>
</evidence>
<comment type="caution">
    <text evidence="3">The sequence shown here is derived from an EMBL/GenBank/DDBJ whole genome shotgun (WGS) entry which is preliminary data.</text>
</comment>
<dbReference type="SUPFAM" id="SSF51735">
    <property type="entry name" value="NAD(P)-binding Rossmann-fold domains"/>
    <property type="match status" value="1"/>
</dbReference>
<dbReference type="PRINTS" id="PR00081">
    <property type="entry name" value="GDHRDH"/>
</dbReference>
<gene>
    <name evidence="3" type="ORF">C7440_1795</name>
</gene>
<dbReference type="FunFam" id="3.40.50.720:FF:000084">
    <property type="entry name" value="Short-chain dehydrogenase reductase"/>
    <property type="match status" value="1"/>
</dbReference>
<proteinExistence type="inferred from homology"/>
<organism evidence="3 4">
    <name type="scientific">Pusillimonas noertemannii</name>
    <dbReference type="NCBI Taxonomy" id="305977"/>
    <lineage>
        <taxon>Bacteria</taxon>
        <taxon>Pseudomonadati</taxon>
        <taxon>Pseudomonadota</taxon>
        <taxon>Betaproteobacteria</taxon>
        <taxon>Burkholderiales</taxon>
        <taxon>Alcaligenaceae</taxon>
        <taxon>Pusillimonas</taxon>
    </lineage>
</organism>
<evidence type="ECO:0000313" key="3">
    <source>
        <dbReference type="EMBL" id="PVY62302.1"/>
    </source>
</evidence>
<evidence type="ECO:0000256" key="2">
    <source>
        <dbReference type="ARBA" id="ARBA00023002"/>
    </source>
</evidence>
<comment type="similarity">
    <text evidence="1">Belongs to the short-chain dehydrogenases/reductases (SDR) family.</text>
</comment>
<dbReference type="PRINTS" id="PR00080">
    <property type="entry name" value="SDRFAMILY"/>
</dbReference>
<reference evidence="3 4" key="1">
    <citation type="submission" date="2018-04" db="EMBL/GenBank/DDBJ databases">
        <title>Genomic Encyclopedia of Type Strains, Phase IV (KMG-IV): sequencing the most valuable type-strain genomes for metagenomic binning, comparative biology and taxonomic classification.</title>
        <authorList>
            <person name="Goeker M."/>
        </authorList>
    </citation>
    <scope>NUCLEOTIDE SEQUENCE [LARGE SCALE GENOMIC DNA]</scope>
    <source>
        <strain evidence="3 4">DSM 10065</strain>
    </source>
</reference>
<dbReference type="InterPro" id="IPR036291">
    <property type="entry name" value="NAD(P)-bd_dom_sf"/>
</dbReference>
<evidence type="ECO:0000256" key="1">
    <source>
        <dbReference type="ARBA" id="ARBA00006484"/>
    </source>
</evidence>
<accession>A0A2U1CMS6</accession>
<dbReference type="InterPro" id="IPR020904">
    <property type="entry name" value="Sc_DH/Rdtase_CS"/>
</dbReference>
<dbReference type="AlphaFoldDB" id="A0A2U1CMS6"/>
<keyword evidence="2" id="KW-0560">Oxidoreductase</keyword>
<name>A0A2U1CMS6_9BURK</name>
<dbReference type="OrthoDB" id="7064009at2"/>
<dbReference type="PROSITE" id="PS00061">
    <property type="entry name" value="ADH_SHORT"/>
    <property type="match status" value="1"/>
</dbReference>
<dbReference type="PANTHER" id="PTHR43008">
    <property type="entry name" value="BENZIL REDUCTASE"/>
    <property type="match status" value="1"/>
</dbReference>
<dbReference type="PANTHER" id="PTHR43008:SF4">
    <property type="entry name" value="CHAIN DEHYDROGENASE, PUTATIVE (AFU_ORTHOLOGUE AFUA_4G08710)-RELATED"/>
    <property type="match status" value="1"/>
</dbReference>
<dbReference type="InterPro" id="IPR002347">
    <property type="entry name" value="SDR_fam"/>
</dbReference>
<dbReference type="RefSeq" id="WP_116518278.1">
    <property type="nucleotide sequence ID" value="NZ_JACCEX010000002.1"/>
</dbReference>
<dbReference type="EMBL" id="QEKO01000002">
    <property type="protein sequence ID" value="PVY62302.1"/>
    <property type="molecule type" value="Genomic_DNA"/>
</dbReference>
<dbReference type="Pfam" id="PF13561">
    <property type="entry name" value="adh_short_C2"/>
    <property type="match status" value="1"/>
</dbReference>
<sequence>MSQQLQNRVALITGAASGLGLAITQRFLAEGAGVVAFDRSGPALQREFGASDVVCCEGDARSQADNARAVALAQERFGRLDVLVANAGVYDNRKPFLSFSASELETAFDELFAINVKGYMLAARAAADILAQHRGSIIFTSSVSGTHAGFGGALYVSAKHAINGLTRQLALELAPHVRVNAVAPGYVPTALRGLESLGQSQNPSAPAATDLPLQAIATPQDYASAYAFLASDAAAHMATGSILDLNGGTALRGPRL</sequence>